<sequence length="141" mass="15789">MKEFSLFRLFFALVVIVGYSSNVSAMTVHDFISYKAMLMSANDPASPLTKDERAKIHLLEKMSNQNLSGIVDGALSLNDLSTLKGHSKIICYPAGEQLNVQKFSDHLADYYDHFEPSKRAVIASQRLGYFVTAFLIKSYPC</sequence>
<name>A0AA42R010_ENTCL</name>
<evidence type="ECO:0000313" key="2">
    <source>
        <dbReference type="Proteomes" id="UP001161707"/>
    </source>
</evidence>
<organism evidence="1 2">
    <name type="scientific">Enterobacter cloacae</name>
    <dbReference type="NCBI Taxonomy" id="550"/>
    <lineage>
        <taxon>Bacteria</taxon>
        <taxon>Pseudomonadati</taxon>
        <taxon>Pseudomonadota</taxon>
        <taxon>Gammaproteobacteria</taxon>
        <taxon>Enterobacterales</taxon>
        <taxon>Enterobacteriaceae</taxon>
        <taxon>Enterobacter</taxon>
        <taxon>Enterobacter cloacae complex</taxon>
    </lineage>
</organism>
<gene>
    <name evidence="1" type="ORF">N5E88_15815</name>
</gene>
<proteinExistence type="predicted"/>
<dbReference type="RefSeq" id="WP_144300345.1">
    <property type="nucleotide sequence ID" value="NZ_CP104836.1"/>
</dbReference>
<dbReference type="Proteomes" id="UP001161707">
    <property type="component" value="Unassembled WGS sequence"/>
</dbReference>
<reference evidence="1" key="1">
    <citation type="submission" date="2022-09" db="EMBL/GenBank/DDBJ databases">
        <title>Intensive care unit water sources are persistently colonized with multi-drug resistant bacteria and are the site of extensive horizontal gene transfer of antibiotic resistance genes.</title>
        <authorList>
            <person name="Diorio-Toth L."/>
        </authorList>
    </citation>
    <scope>NUCLEOTIDE SEQUENCE</scope>
    <source>
        <strain evidence="1">GD03711</strain>
    </source>
</reference>
<dbReference type="EMBL" id="JAOCIY010000045">
    <property type="protein sequence ID" value="MDH1480939.1"/>
    <property type="molecule type" value="Genomic_DNA"/>
</dbReference>
<accession>A0AA42R010</accession>
<comment type="caution">
    <text evidence="1">The sequence shown here is derived from an EMBL/GenBank/DDBJ whole genome shotgun (WGS) entry which is preliminary data.</text>
</comment>
<protein>
    <submittedName>
        <fullName evidence="1">Uncharacterized protein</fullName>
    </submittedName>
</protein>
<evidence type="ECO:0000313" key="1">
    <source>
        <dbReference type="EMBL" id="MDH1480939.1"/>
    </source>
</evidence>
<dbReference type="AlphaFoldDB" id="A0AA42R010"/>